<protein>
    <submittedName>
        <fullName evidence="1">Uncharacterized protein</fullName>
    </submittedName>
</protein>
<keyword evidence="2" id="KW-1185">Reference proteome</keyword>
<gene>
    <name evidence="1" type="ORF">GCM10023198_49410</name>
</gene>
<accession>A0ABP8Y2Y0</accession>
<name>A0ABP8Y2Y0_9MICO</name>
<dbReference type="EMBL" id="BAABHM010000032">
    <property type="protein sequence ID" value="GAA4719593.1"/>
    <property type="molecule type" value="Genomic_DNA"/>
</dbReference>
<evidence type="ECO:0000313" key="1">
    <source>
        <dbReference type="EMBL" id="GAA4719593.1"/>
    </source>
</evidence>
<reference evidence="2" key="1">
    <citation type="journal article" date="2019" name="Int. J. Syst. Evol. Microbiol.">
        <title>The Global Catalogue of Microorganisms (GCM) 10K type strain sequencing project: providing services to taxonomists for standard genome sequencing and annotation.</title>
        <authorList>
            <consortium name="The Broad Institute Genomics Platform"/>
            <consortium name="The Broad Institute Genome Sequencing Center for Infectious Disease"/>
            <person name="Wu L."/>
            <person name="Ma J."/>
        </authorList>
    </citation>
    <scope>NUCLEOTIDE SEQUENCE [LARGE SCALE GENOMIC DNA]</scope>
    <source>
        <strain evidence="2">JCM 17975</strain>
    </source>
</reference>
<dbReference type="Proteomes" id="UP001500843">
    <property type="component" value="Unassembled WGS sequence"/>
</dbReference>
<organism evidence="1 2">
    <name type="scientific">Promicromonospora umidemergens</name>
    <dbReference type="NCBI Taxonomy" id="629679"/>
    <lineage>
        <taxon>Bacteria</taxon>
        <taxon>Bacillati</taxon>
        <taxon>Actinomycetota</taxon>
        <taxon>Actinomycetes</taxon>
        <taxon>Micrococcales</taxon>
        <taxon>Promicromonosporaceae</taxon>
        <taxon>Promicromonospora</taxon>
    </lineage>
</organism>
<dbReference type="RefSeq" id="WP_253872340.1">
    <property type="nucleotide sequence ID" value="NZ_BAABHM010000032.1"/>
</dbReference>
<comment type="caution">
    <text evidence="1">The sequence shown here is derived from an EMBL/GenBank/DDBJ whole genome shotgun (WGS) entry which is preliminary data.</text>
</comment>
<sequence>MAAGRILRLDAEQWASIQEPALEGGGTAVGTALADHQKAPVCATPVATAGHRGSIAHLTPLDVRRRDGVATPVERPARSVAAELSWALVSAIDAVGEVPADLSSES</sequence>
<proteinExistence type="predicted"/>
<evidence type="ECO:0000313" key="2">
    <source>
        <dbReference type="Proteomes" id="UP001500843"/>
    </source>
</evidence>